<dbReference type="OrthoDB" id="412788at2759"/>
<gene>
    <name evidence="3" type="ORF">P171DRAFT_489834</name>
</gene>
<sequence length="281" mass="32070">MAYCETASINFLRRDPLYATEKPFQVFTGDDIATQGQRNTNLLWEERNVQVEDFRDEGDYFDIDNHGFTSRTIEGFSRLDSTTEIELSYIPTIQDLIRNEIADAGTVFVYDWRIRDSSTYYPEGRVNFGDQSKSLLPSNFAHVGKSHGTGVHCETHSAKFYKEFKQSNSPVDQWALAVCDANTFESSELMETDSVRGGNVTTLYYAHYNPNQKWHFLHQQTPKEALIFKHFDSKTVVKSSRAIHASIQHQKVVPDAKPRRSIEVKVLVFAGSFESSIQESG</sequence>
<keyword evidence="1" id="KW-0560">Oxidoreductase</keyword>
<dbReference type="NCBIfam" id="NF041278">
    <property type="entry name" value="CmcJ_NvfI_EfuI"/>
    <property type="match status" value="1"/>
</dbReference>
<evidence type="ECO:0000313" key="4">
    <source>
        <dbReference type="Proteomes" id="UP000799764"/>
    </source>
</evidence>
<evidence type="ECO:0000256" key="1">
    <source>
        <dbReference type="ARBA" id="ARBA00023002"/>
    </source>
</evidence>
<dbReference type="EMBL" id="MU001508">
    <property type="protein sequence ID" value="KAF2440058.1"/>
    <property type="molecule type" value="Genomic_DNA"/>
</dbReference>
<protein>
    <submittedName>
        <fullName evidence="3">Uncharacterized protein</fullName>
    </submittedName>
</protein>
<comment type="caution">
    <text evidence="3">The sequence shown here is derived from an EMBL/GenBank/DDBJ whole genome shotgun (WGS) entry which is preliminary data.</text>
</comment>
<comment type="similarity">
    <text evidence="2">Belongs to the asaB hydroxylase/desaturase family.</text>
</comment>
<reference evidence="3" key="1">
    <citation type="journal article" date="2020" name="Stud. Mycol.">
        <title>101 Dothideomycetes genomes: a test case for predicting lifestyles and emergence of pathogens.</title>
        <authorList>
            <person name="Haridas S."/>
            <person name="Albert R."/>
            <person name="Binder M."/>
            <person name="Bloem J."/>
            <person name="Labutti K."/>
            <person name="Salamov A."/>
            <person name="Andreopoulos B."/>
            <person name="Baker S."/>
            <person name="Barry K."/>
            <person name="Bills G."/>
            <person name="Bluhm B."/>
            <person name="Cannon C."/>
            <person name="Castanera R."/>
            <person name="Culley D."/>
            <person name="Daum C."/>
            <person name="Ezra D."/>
            <person name="Gonzalez J."/>
            <person name="Henrissat B."/>
            <person name="Kuo A."/>
            <person name="Liang C."/>
            <person name="Lipzen A."/>
            <person name="Lutzoni F."/>
            <person name="Magnuson J."/>
            <person name="Mondo S."/>
            <person name="Nolan M."/>
            <person name="Ohm R."/>
            <person name="Pangilinan J."/>
            <person name="Park H.-J."/>
            <person name="Ramirez L."/>
            <person name="Alfaro M."/>
            <person name="Sun H."/>
            <person name="Tritt A."/>
            <person name="Yoshinaga Y."/>
            <person name="Zwiers L.-H."/>
            <person name="Turgeon B."/>
            <person name="Goodwin S."/>
            <person name="Spatafora J."/>
            <person name="Crous P."/>
            <person name="Grigoriev I."/>
        </authorList>
    </citation>
    <scope>NUCLEOTIDE SEQUENCE</scope>
    <source>
        <strain evidence="3">CBS 690.94</strain>
    </source>
</reference>
<dbReference type="GO" id="GO:0016491">
    <property type="term" value="F:oxidoreductase activity"/>
    <property type="evidence" value="ECO:0007669"/>
    <property type="project" value="UniProtKB-KW"/>
</dbReference>
<keyword evidence="4" id="KW-1185">Reference proteome</keyword>
<evidence type="ECO:0000256" key="2">
    <source>
        <dbReference type="ARBA" id="ARBA00023604"/>
    </source>
</evidence>
<dbReference type="AlphaFoldDB" id="A0A9P4PBB3"/>
<proteinExistence type="inferred from homology"/>
<organism evidence="3 4">
    <name type="scientific">Karstenula rhodostoma CBS 690.94</name>
    <dbReference type="NCBI Taxonomy" id="1392251"/>
    <lineage>
        <taxon>Eukaryota</taxon>
        <taxon>Fungi</taxon>
        <taxon>Dikarya</taxon>
        <taxon>Ascomycota</taxon>
        <taxon>Pezizomycotina</taxon>
        <taxon>Dothideomycetes</taxon>
        <taxon>Pleosporomycetidae</taxon>
        <taxon>Pleosporales</taxon>
        <taxon>Massarineae</taxon>
        <taxon>Didymosphaeriaceae</taxon>
        <taxon>Karstenula</taxon>
    </lineage>
</organism>
<name>A0A9P4PBB3_9PLEO</name>
<dbReference type="InterPro" id="IPR044053">
    <property type="entry name" value="AsaB-like"/>
</dbReference>
<dbReference type="PANTHER" id="PTHR34598:SF3">
    <property type="entry name" value="OXIDOREDUCTASE AN1597"/>
    <property type="match status" value="1"/>
</dbReference>
<accession>A0A9P4PBB3</accession>
<dbReference type="Proteomes" id="UP000799764">
    <property type="component" value="Unassembled WGS sequence"/>
</dbReference>
<dbReference type="PANTHER" id="PTHR34598">
    <property type="entry name" value="BLL6449 PROTEIN"/>
    <property type="match status" value="1"/>
</dbReference>
<evidence type="ECO:0000313" key="3">
    <source>
        <dbReference type="EMBL" id="KAF2440058.1"/>
    </source>
</evidence>